<feature type="transmembrane region" description="Helical" evidence="10">
    <location>
        <begin position="197"/>
        <end position="216"/>
    </location>
</feature>
<dbReference type="EMBL" id="JAVDWO010000002">
    <property type="protein sequence ID" value="MDR7191823.1"/>
    <property type="molecule type" value="Genomic_DNA"/>
</dbReference>
<evidence type="ECO:0000256" key="7">
    <source>
        <dbReference type="ARBA" id="ARBA00023224"/>
    </source>
</evidence>
<evidence type="ECO:0000256" key="4">
    <source>
        <dbReference type="ARBA" id="ARBA00022692"/>
    </source>
</evidence>
<evidence type="ECO:0000256" key="2">
    <source>
        <dbReference type="ARBA" id="ARBA00022475"/>
    </source>
</evidence>
<dbReference type="Proteomes" id="UP001256588">
    <property type="component" value="Unassembled WGS sequence"/>
</dbReference>
<evidence type="ECO:0000259" key="11">
    <source>
        <dbReference type="PROSITE" id="PS50111"/>
    </source>
</evidence>
<dbReference type="Pfam" id="PF18947">
    <property type="entry name" value="HAMP_2"/>
    <property type="match status" value="1"/>
</dbReference>
<name>A0ABU1XSV2_9GAMM</name>
<evidence type="ECO:0000256" key="3">
    <source>
        <dbReference type="ARBA" id="ARBA00022481"/>
    </source>
</evidence>
<protein>
    <submittedName>
        <fullName evidence="13">Methyl-accepting chemotaxis protein</fullName>
    </submittedName>
</protein>
<feature type="domain" description="Methyl-accepting transducer" evidence="11">
    <location>
        <begin position="455"/>
        <end position="684"/>
    </location>
</feature>
<dbReference type="PRINTS" id="PR00260">
    <property type="entry name" value="CHEMTRNSDUCR"/>
</dbReference>
<keyword evidence="4 10" id="KW-0812">Transmembrane</keyword>
<comment type="caution">
    <text evidence="13">The sequence shown here is derived from an EMBL/GenBank/DDBJ whole genome shotgun (WGS) entry which is preliminary data.</text>
</comment>
<dbReference type="InterPro" id="IPR004090">
    <property type="entry name" value="Chemotax_Me-accpt_rcpt"/>
</dbReference>
<dbReference type="SMART" id="SM00283">
    <property type="entry name" value="MA"/>
    <property type="match status" value="1"/>
</dbReference>
<dbReference type="PROSITE" id="PS50885">
    <property type="entry name" value="HAMP"/>
    <property type="match status" value="2"/>
</dbReference>
<dbReference type="CDD" id="cd11386">
    <property type="entry name" value="MCP_signal"/>
    <property type="match status" value="1"/>
</dbReference>
<dbReference type="Pfam" id="PF00015">
    <property type="entry name" value="MCPsignal"/>
    <property type="match status" value="1"/>
</dbReference>
<evidence type="ECO:0000256" key="5">
    <source>
        <dbReference type="ARBA" id="ARBA00022989"/>
    </source>
</evidence>
<keyword evidence="14" id="KW-1185">Reference proteome</keyword>
<dbReference type="PANTHER" id="PTHR43531:SF14">
    <property type="entry name" value="METHYL-ACCEPTING CHEMOTAXIS PROTEIN I-RELATED"/>
    <property type="match status" value="1"/>
</dbReference>
<dbReference type="PANTHER" id="PTHR43531">
    <property type="entry name" value="PROTEIN ICFG"/>
    <property type="match status" value="1"/>
</dbReference>
<comment type="subcellular location">
    <subcellularLocation>
        <location evidence="1">Cell membrane</location>
        <topology evidence="1">Multi-pass membrane protein</topology>
    </subcellularLocation>
</comment>
<dbReference type="PROSITE" id="PS50111">
    <property type="entry name" value="CHEMOTAXIS_TRANSDUC_2"/>
    <property type="match status" value="1"/>
</dbReference>
<dbReference type="Gene3D" id="3.30.450.20">
    <property type="entry name" value="PAS domain"/>
    <property type="match status" value="1"/>
</dbReference>
<dbReference type="CDD" id="cd06225">
    <property type="entry name" value="HAMP"/>
    <property type="match status" value="2"/>
</dbReference>
<organism evidence="13 14">
    <name type="scientific">Luteimonas terrae</name>
    <dbReference type="NCBI Taxonomy" id="1530191"/>
    <lineage>
        <taxon>Bacteria</taxon>
        <taxon>Pseudomonadati</taxon>
        <taxon>Pseudomonadota</taxon>
        <taxon>Gammaproteobacteria</taxon>
        <taxon>Lysobacterales</taxon>
        <taxon>Lysobacteraceae</taxon>
        <taxon>Luteimonas</taxon>
    </lineage>
</organism>
<evidence type="ECO:0000256" key="1">
    <source>
        <dbReference type="ARBA" id="ARBA00004651"/>
    </source>
</evidence>
<dbReference type="SUPFAM" id="SSF158472">
    <property type="entry name" value="HAMP domain-like"/>
    <property type="match status" value="1"/>
</dbReference>
<dbReference type="InterPro" id="IPR051310">
    <property type="entry name" value="MCP_chemotaxis"/>
</dbReference>
<evidence type="ECO:0000256" key="6">
    <source>
        <dbReference type="ARBA" id="ARBA00023136"/>
    </source>
</evidence>
<dbReference type="InterPro" id="IPR003660">
    <property type="entry name" value="HAMP_dom"/>
</dbReference>
<reference evidence="13 14" key="1">
    <citation type="submission" date="2023-07" db="EMBL/GenBank/DDBJ databases">
        <title>Sorghum-associated microbial communities from plants grown in Nebraska, USA.</title>
        <authorList>
            <person name="Schachtman D."/>
        </authorList>
    </citation>
    <scope>NUCLEOTIDE SEQUENCE [LARGE SCALE GENOMIC DNA]</scope>
    <source>
        <strain evidence="13 14">4099</strain>
    </source>
</reference>
<keyword evidence="7 9" id="KW-0807">Transducer</keyword>
<evidence type="ECO:0000256" key="9">
    <source>
        <dbReference type="PROSITE-ProRule" id="PRU00284"/>
    </source>
</evidence>
<feature type="domain" description="HAMP" evidence="12">
    <location>
        <begin position="398"/>
        <end position="450"/>
    </location>
</feature>
<evidence type="ECO:0000256" key="10">
    <source>
        <dbReference type="SAM" id="Phobius"/>
    </source>
</evidence>
<dbReference type="RefSeq" id="WP_310232555.1">
    <property type="nucleotide sequence ID" value="NZ_JAVDWO010000002.1"/>
</dbReference>
<dbReference type="InterPro" id="IPR004089">
    <property type="entry name" value="MCPsignal_dom"/>
</dbReference>
<evidence type="ECO:0000259" key="12">
    <source>
        <dbReference type="PROSITE" id="PS50885"/>
    </source>
</evidence>
<dbReference type="Pfam" id="PF18575">
    <property type="entry name" value="HAMP_N3"/>
    <property type="match status" value="1"/>
</dbReference>
<dbReference type="InterPro" id="IPR041395">
    <property type="entry name" value="McpB_HAMP_3rd"/>
</dbReference>
<dbReference type="SMART" id="SM00304">
    <property type="entry name" value="HAMP"/>
    <property type="match status" value="3"/>
</dbReference>
<dbReference type="SMART" id="SM01049">
    <property type="entry name" value="Cache_2"/>
    <property type="match status" value="1"/>
</dbReference>
<dbReference type="InterPro" id="IPR033480">
    <property type="entry name" value="sCache_2"/>
</dbReference>
<sequence length="712" mass="76213">MSLFAPFQRRLADLPVARKFILLCAVIALGILALAVSAARLQYLELVDARKQSVQIQIDTAMSVAEHYASRARSGEITSEQAQALAMGALGAIRTNDGTDYYFIVDPQMRILMHPSRETGTDMSDYQSNSGEYVYRDILETVTRGDGFSYYSAPKPGNEGQFEKISYAQAFDEWGWIVVMGVYADDIQQQAMAFTRLMALIGGLVILAAIGLSWLIGRAIVTPLRAATHAAEAIASGRFDNPIAITSRDETGQLMASMRQMQDQLQRFNGEMNTMIRLQQGEDITHRIPEDFPGDYGALARGVNTVVFEHLDAINDAMAVMDEYGQGDLSRDMRRLPGQRARLHEALDTVKRNMGAVNSEIATLAEAAARGDFSARGDESRYSFAFAEMVEALNRLMQQADAGLTDVGRIMAAIADGDLSQRVDARYQGAFGRLADDANRTAAQLADVVRGIQQSAVSIDGAAGEIAAGNDDLSRRTESQAANLEETAASMEELTSTVRQNADHARQANELARSAADVAGQGGRAVEEVVATMASIDASSARIGAIIGVIDGIAFQTNILALNAAVEAARAGEQGRGFAVVASEVRTLAQRSADAAREIKQLIGESVTRVREGSSQVAVAGSTMSQVLTSVGRVTEIMAEISAASQEQSSGIDQVNQTVIQLDETTQQNAALVEEATAAARSLADQAQQLTRAVATFRLAPATAAHAFAVPA</sequence>
<keyword evidence="3" id="KW-0488">Methylation</keyword>
<feature type="transmembrane region" description="Helical" evidence="10">
    <location>
        <begin position="20"/>
        <end position="41"/>
    </location>
</feature>
<evidence type="ECO:0000313" key="14">
    <source>
        <dbReference type="Proteomes" id="UP001256588"/>
    </source>
</evidence>
<proteinExistence type="inferred from homology"/>
<dbReference type="Pfam" id="PF00672">
    <property type="entry name" value="HAMP"/>
    <property type="match status" value="1"/>
</dbReference>
<keyword evidence="6 10" id="KW-0472">Membrane</keyword>
<dbReference type="Gene3D" id="1.10.287.950">
    <property type="entry name" value="Methyl-accepting chemotaxis protein"/>
    <property type="match status" value="1"/>
</dbReference>
<keyword evidence="2" id="KW-1003">Cell membrane</keyword>
<keyword evidence="5 10" id="KW-1133">Transmembrane helix</keyword>
<feature type="domain" description="HAMP" evidence="12">
    <location>
        <begin position="218"/>
        <end position="270"/>
    </location>
</feature>
<comment type="similarity">
    <text evidence="8">Belongs to the methyl-accepting chemotaxis (MCP) protein family.</text>
</comment>
<dbReference type="SUPFAM" id="SSF58104">
    <property type="entry name" value="Methyl-accepting chemotaxis protein (MCP) signaling domain"/>
    <property type="match status" value="1"/>
</dbReference>
<gene>
    <name evidence="13" type="ORF">J2W68_000531</name>
</gene>
<dbReference type="Gene3D" id="1.20.120.1530">
    <property type="match status" value="2"/>
</dbReference>
<accession>A0ABU1XSV2</accession>
<dbReference type="Pfam" id="PF17200">
    <property type="entry name" value="sCache_2"/>
    <property type="match status" value="1"/>
</dbReference>
<evidence type="ECO:0000313" key="13">
    <source>
        <dbReference type="EMBL" id="MDR7191823.1"/>
    </source>
</evidence>
<evidence type="ECO:0000256" key="8">
    <source>
        <dbReference type="ARBA" id="ARBA00029447"/>
    </source>
</evidence>